<proteinExistence type="predicted"/>
<feature type="transmembrane region" description="Helical" evidence="1">
    <location>
        <begin position="199"/>
        <end position="219"/>
    </location>
</feature>
<evidence type="ECO:0000313" key="3">
    <source>
        <dbReference type="Proteomes" id="UP001177023"/>
    </source>
</evidence>
<organism evidence="2 3">
    <name type="scientific">Mesorhabditis spiculigera</name>
    <dbReference type="NCBI Taxonomy" id="96644"/>
    <lineage>
        <taxon>Eukaryota</taxon>
        <taxon>Metazoa</taxon>
        <taxon>Ecdysozoa</taxon>
        <taxon>Nematoda</taxon>
        <taxon>Chromadorea</taxon>
        <taxon>Rhabditida</taxon>
        <taxon>Rhabditina</taxon>
        <taxon>Rhabditomorpha</taxon>
        <taxon>Rhabditoidea</taxon>
        <taxon>Rhabditidae</taxon>
        <taxon>Mesorhabditinae</taxon>
        <taxon>Mesorhabditis</taxon>
    </lineage>
</organism>
<feature type="transmembrane region" description="Helical" evidence="1">
    <location>
        <begin position="153"/>
        <end position="172"/>
    </location>
</feature>
<feature type="non-terminal residue" evidence="2">
    <location>
        <position position="314"/>
    </location>
</feature>
<evidence type="ECO:0000313" key="2">
    <source>
        <dbReference type="EMBL" id="CAJ0580149.1"/>
    </source>
</evidence>
<keyword evidence="1" id="KW-0812">Transmembrane</keyword>
<comment type="caution">
    <text evidence="2">The sequence shown here is derived from an EMBL/GenBank/DDBJ whole genome shotgun (WGS) entry which is preliminary data.</text>
</comment>
<keyword evidence="3" id="KW-1185">Reference proteome</keyword>
<sequence>MVGILKNYPEYSFVLDYKDFYAAEATGIYPFTGLTLHMNACVVAVIMMLEGNVVGGFMMTHAFWMLDGHVRLSTQTRRLHVKLMKALLLQLAVPYLTLLCPWGLFTAVQFCSTVTELLLHMLKGEVLFPAFVFRCWGVACTTFGLGVKVPFGLAGLAMMSLVFAISHCVFYRHRQEFPVFSYARHANPPFWALDTGKKLAIVGLPAIYGFMTGMMILGSQIIFPTLTLWVPWAAYGFLIVFSVVIPTEINNFLFVANASHSQIASLLLAFFTDSYRNYMFHAIAPFIGFARRKKKIIHVTATAGDSSGGRPVTR</sequence>
<dbReference type="EMBL" id="CATQJA010002659">
    <property type="protein sequence ID" value="CAJ0580149.1"/>
    <property type="molecule type" value="Genomic_DNA"/>
</dbReference>
<evidence type="ECO:0008006" key="4">
    <source>
        <dbReference type="Google" id="ProtNLM"/>
    </source>
</evidence>
<reference evidence="2" key="1">
    <citation type="submission" date="2023-06" db="EMBL/GenBank/DDBJ databases">
        <authorList>
            <person name="Delattre M."/>
        </authorList>
    </citation>
    <scope>NUCLEOTIDE SEQUENCE</scope>
    <source>
        <strain evidence="2">AF72</strain>
    </source>
</reference>
<feature type="transmembrane region" description="Helical" evidence="1">
    <location>
        <begin position="87"/>
        <end position="106"/>
    </location>
</feature>
<dbReference type="Proteomes" id="UP001177023">
    <property type="component" value="Unassembled WGS sequence"/>
</dbReference>
<feature type="transmembrane region" description="Helical" evidence="1">
    <location>
        <begin position="42"/>
        <end position="66"/>
    </location>
</feature>
<keyword evidence="1" id="KW-1133">Transmembrane helix</keyword>
<feature type="transmembrane region" description="Helical" evidence="1">
    <location>
        <begin position="226"/>
        <end position="245"/>
    </location>
</feature>
<name>A0AA36D5D9_9BILA</name>
<accession>A0AA36D5D9</accession>
<evidence type="ECO:0000256" key="1">
    <source>
        <dbReference type="SAM" id="Phobius"/>
    </source>
</evidence>
<dbReference type="InterPro" id="IPR019422">
    <property type="entry name" value="7TM_GPCR_serpentine_rcpt_Srh"/>
</dbReference>
<gene>
    <name evidence="2" type="ORF">MSPICULIGERA_LOCUS18351</name>
</gene>
<keyword evidence="1" id="KW-0472">Membrane</keyword>
<dbReference type="AlphaFoldDB" id="A0AA36D5D9"/>
<protein>
    <recommendedName>
        <fullName evidence="4">G protein-coupled receptor</fullName>
    </recommendedName>
</protein>
<dbReference type="Pfam" id="PF10318">
    <property type="entry name" value="7TM_GPCR_Srh"/>
    <property type="match status" value="1"/>
</dbReference>